<keyword evidence="2" id="KW-1185">Reference proteome</keyword>
<protein>
    <submittedName>
        <fullName evidence="1">Uncharacterized protein</fullName>
    </submittedName>
</protein>
<organism evidence="1 2">
    <name type="scientific">Datura stramonium</name>
    <name type="common">Jimsonweed</name>
    <name type="synonym">Common thornapple</name>
    <dbReference type="NCBI Taxonomy" id="4076"/>
    <lineage>
        <taxon>Eukaryota</taxon>
        <taxon>Viridiplantae</taxon>
        <taxon>Streptophyta</taxon>
        <taxon>Embryophyta</taxon>
        <taxon>Tracheophyta</taxon>
        <taxon>Spermatophyta</taxon>
        <taxon>Magnoliopsida</taxon>
        <taxon>eudicotyledons</taxon>
        <taxon>Gunneridae</taxon>
        <taxon>Pentapetalae</taxon>
        <taxon>asterids</taxon>
        <taxon>lamiids</taxon>
        <taxon>Solanales</taxon>
        <taxon>Solanaceae</taxon>
        <taxon>Solanoideae</taxon>
        <taxon>Datureae</taxon>
        <taxon>Datura</taxon>
    </lineage>
</organism>
<dbReference type="PANTHER" id="PTHR47471">
    <property type="entry name" value="GYF DOMAIN-CONTAINING PROTEIN"/>
    <property type="match status" value="1"/>
</dbReference>
<comment type="caution">
    <text evidence="1">The sequence shown here is derived from an EMBL/GenBank/DDBJ whole genome shotgun (WGS) entry which is preliminary data.</text>
</comment>
<reference evidence="1 2" key="1">
    <citation type="journal article" date="2021" name="BMC Genomics">
        <title>Datura genome reveals duplications of psychoactive alkaloid biosynthetic genes and high mutation rate following tissue culture.</title>
        <authorList>
            <person name="Rajewski A."/>
            <person name="Carter-House D."/>
            <person name="Stajich J."/>
            <person name="Litt A."/>
        </authorList>
    </citation>
    <scope>NUCLEOTIDE SEQUENCE [LARGE SCALE GENOMIC DNA]</scope>
    <source>
        <strain evidence="1">AR-01</strain>
    </source>
</reference>
<sequence length="155" mass="16703">MAGKVGHAPLDKFASSLEGIPAYGANSIGAVPPVVAESGDNLYLLAKKMSLERQRSLPKPHTQMPSMAENVRQQPHNQNVDLISLLQGVPDRSAGISSGISGWSNFPVQGGLEPLQERMEMHQGAMDNTSSILATEKLLAIRVQDPQLLNLLQQQ</sequence>
<proteinExistence type="predicted"/>
<name>A0ABS8VR27_DATST</name>
<evidence type="ECO:0000313" key="1">
    <source>
        <dbReference type="EMBL" id="MCE0481738.1"/>
    </source>
</evidence>
<evidence type="ECO:0000313" key="2">
    <source>
        <dbReference type="Proteomes" id="UP000823775"/>
    </source>
</evidence>
<accession>A0ABS8VR27</accession>
<dbReference type="Proteomes" id="UP000823775">
    <property type="component" value="Unassembled WGS sequence"/>
</dbReference>
<dbReference type="PANTHER" id="PTHR47471:SF1">
    <property type="entry name" value="PROTEIN ESSENTIAL FOR POTEXVIRUS ACCUMULATION 1"/>
    <property type="match status" value="1"/>
</dbReference>
<dbReference type="EMBL" id="JACEIK010005532">
    <property type="protein sequence ID" value="MCE0481738.1"/>
    <property type="molecule type" value="Genomic_DNA"/>
</dbReference>
<gene>
    <name evidence="1" type="ORF">HAX54_039733</name>
</gene>